<keyword evidence="3" id="KW-1185">Reference proteome</keyword>
<dbReference type="RefSeq" id="WP_066667693.1">
    <property type="nucleotide sequence ID" value="NZ_LYVF01000137.1"/>
</dbReference>
<protein>
    <submittedName>
        <fullName evidence="2">Sterol carrier protein</fullName>
    </submittedName>
</protein>
<dbReference type="Gene3D" id="3.30.1050.10">
    <property type="entry name" value="SCP2 sterol-binding domain"/>
    <property type="match status" value="1"/>
</dbReference>
<dbReference type="OrthoDB" id="1807838at2"/>
<evidence type="ECO:0000313" key="3">
    <source>
        <dbReference type="Proteomes" id="UP000078532"/>
    </source>
</evidence>
<dbReference type="InterPro" id="IPR003033">
    <property type="entry name" value="SCP2_sterol-bd_dom"/>
</dbReference>
<dbReference type="Proteomes" id="UP000078532">
    <property type="component" value="Unassembled WGS sequence"/>
</dbReference>
<organism evidence="2 3">
    <name type="scientific">Desulfotomaculum copahuensis</name>
    <dbReference type="NCBI Taxonomy" id="1838280"/>
    <lineage>
        <taxon>Bacteria</taxon>
        <taxon>Bacillati</taxon>
        <taxon>Bacillota</taxon>
        <taxon>Clostridia</taxon>
        <taxon>Eubacteriales</taxon>
        <taxon>Desulfotomaculaceae</taxon>
        <taxon>Desulfotomaculum</taxon>
    </lineage>
</organism>
<name>A0A1B7LF46_9FIRM</name>
<dbReference type="SUPFAM" id="SSF55718">
    <property type="entry name" value="SCP-like"/>
    <property type="match status" value="1"/>
</dbReference>
<reference evidence="2 3" key="1">
    <citation type="submission" date="2016-04" db="EMBL/GenBank/DDBJ databases">
        <authorList>
            <person name="Evans L.H."/>
            <person name="Alamgir A."/>
            <person name="Owens N."/>
            <person name="Weber N.D."/>
            <person name="Virtaneva K."/>
            <person name="Barbian K."/>
            <person name="Babar A."/>
            <person name="Rosenke K."/>
        </authorList>
    </citation>
    <scope>NUCLEOTIDE SEQUENCE [LARGE SCALE GENOMIC DNA]</scope>
    <source>
        <strain evidence="2 3">LMa1</strain>
    </source>
</reference>
<gene>
    <name evidence="2" type="ORF">A6M21_08770</name>
</gene>
<dbReference type="InterPro" id="IPR036527">
    <property type="entry name" value="SCP2_sterol-bd_dom_sf"/>
</dbReference>
<comment type="caution">
    <text evidence="2">The sequence shown here is derived from an EMBL/GenBank/DDBJ whole genome shotgun (WGS) entry which is preliminary data.</text>
</comment>
<proteinExistence type="predicted"/>
<evidence type="ECO:0000313" key="2">
    <source>
        <dbReference type="EMBL" id="OAT82248.1"/>
    </source>
</evidence>
<feature type="domain" description="SCP2" evidence="1">
    <location>
        <begin position="31"/>
        <end position="100"/>
    </location>
</feature>
<dbReference type="EMBL" id="LYVF01000137">
    <property type="protein sequence ID" value="OAT82248.1"/>
    <property type="molecule type" value="Genomic_DNA"/>
</dbReference>
<evidence type="ECO:0000259" key="1">
    <source>
        <dbReference type="Pfam" id="PF02036"/>
    </source>
</evidence>
<accession>A0A1B7LF46</accession>
<dbReference type="STRING" id="1838280.A6M21_08770"/>
<dbReference type="AlphaFoldDB" id="A0A1B7LF46"/>
<sequence length="117" mass="13112">MASHAEITASLRAFQSGYSKNKRLKIMNRDWDRVVLVKAEDIESEHTLILKDGELSLMEGNNGRADLIVAADSETLADMFYGDITPTEPYMNGTLKITGSEDDIVRLDFISLMIWGE</sequence>
<dbReference type="Pfam" id="PF02036">
    <property type="entry name" value="SCP2"/>
    <property type="match status" value="1"/>
</dbReference>